<dbReference type="Pfam" id="PF02567">
    <property type="entry name" value="PhzC-PhzF"/>
    <property type="match status" value="1"/>
</dbReference>
<sequence length="281" mass="30631">MKSRRFIQCDVFSPFPLQGNGLAVVVDADGLSDEQMQRFAAWTNLAETTFLLPPTDPCADYKVRIFTPAREMLFAGHPTLGSCVSWLHTGGIPKTSGIVRQECGVGIVEIDITQDPIIYFAAPQTTIKEMDPSHRLEMINALGISKDAIVNTAELCNGPTWQFFELKSVTDVFAADASKVKWPTFKAIGLFAAHEPNSPCDYEVRMLAPSSGMSEDPITGSLNAAIAKWLLANDRLRDPYVAAQGTSIGRIGRVSVKRGKGDVAWIGGQVHIIIEGKMSNF</sequence>
<feature type="active site" evidence="2">
    <location>
        <position position="47"/>
    </location>
</feature>
<dbReference type="EMBL" id="JAAGRN010000002">
    <property type="protein sequence ID" value="NDY82148.1"/>
    <property type="molecule type" value="Genomic_DNA"/>
</dbReference>
<evidence type="ECO:0000313" key="3">
    <source>
        <dbReference type="EMBL" id="NDY82148.1"/>
    </source>
</evidence>
<protein>
    <submittedName>
        <fullName evidence="3">PhzF family phenazine biosynthesis protein</fullName>
    </submittedName>
</protein>
<name>A0A6B2QWW6_9BURK</name>
<accession>A0A6B2QWW6</accession>
<dbReference type="GO" id="GO:0005737">
    <property type="term" value="C:cytoplasm"/>
    <property type="evidence" value="ECO:0007669"/>
    <property type="project" value="TreeGrafter"/>
</dbReference>
<gene>
    <name evidence="3" type="ORF">G3I67_02780</name>
</gene>
<dbReference type="AlphaFoldDB" id="A0A6B2QWW6"/>
<reference evidence="3" key="1">
    <citation type="submission" date="2020-02" db="EMBL/GenBank/DDBJ databases">
        <authorList>
            <person name="Chen W.-M."/>
        </authorList>
    </citation>
    <scope>NUCLEOTIDE SEQUENCE</scope>
    <source>
        <strain evidence="3">NBD-18</strain>
    </source>
</reference>
<comment type="similarity">
    <text evidence="1">Belongs to the PhzF family.</text>
</comment>
<dbReference type="PANTHER" id="PTHR13774:SF32">
    <property type="entry name" value="ANTISENSE-ENHANCING SEQUENCE 1"/>
    <property type="match status" value="1"/>
</dbReference>
<evidence type="ECO:0000256" key="1">
    <source>
        <dbReference type="ARBA" id="ARBA00008270"/>
    </source>
</evidence>
<dbReference type="GO" id="GO:0016853">
    <property type="term" value="F:isomerase activity"/>
    <property type="evidence" value="ECO:0007669"/>
    <property type="project" value="TreeGrafter"/>
</dbReference>
<comment type="caution">
    <text evidence="3">The sequence shown here is derived from an EMBL/GenBank/DDBJ whole genome shotgun (WGS) entry which is preliminary data.</text>
</comment>
<dbReference type="NCBIfam" id="TIGR00654">
    <property type="entry name" value="PhzF_family"/>
    <property type="match status" value="1"/>
</dbReference>
<dbReference type="SUPFAM" id="SSF54506">
    <property type="entry name" value="Diaminopimelate epimerase-like"/>
    <property type="match status" value="1"/>
</dbReference>
<dbReference type="RefSeq" id="WP_163651473.1">
    <property type="nucleotide sequence ID" value="NZ_JAAGRN010000002.1"/>
</dbReference>
<dbReference type="PIRSF" id="PIRSF016184">
    <property type="entry name" value="PhzC_PhzF"/>
    <property type="match status" value="1"/>
</dbReference>
<organism evidence="3">
    <name type="scientific">Sheuella amnicola</name>
    <dbReference type="NCBI Taxonomy" id="2707330"/>
    <lineage>
        <taxon>Bacteria</taxon>
        <taxon>Pseudomonadati</taxon>
        <taxon>Pseudomonadota</taxon>
        <taxon>Betaproteobacteria</taxon>
        <taxon>Burkholderiales</taxon>
        <taxon>Alcaligenaceae</taxon>
        <taxon>Sheuella</taxon>
    </lineage>
</organism>
<dbReference type="InterPro" id="IPR003719">
    <property type="entry name" value="Phenazine_PhzF-like"/>
</dbReference>
<evidence type="ECO:0000256" key="2">
    <source>
        <dbReference type="PIRSR" id="PIRSR016184-1"/>
    </source>
</evidence>
<dbReference type="PANTHER" id="PTHR13774">
    <property type="entry name" value="PHENAZINE BIOSYNTHESIS PROTEIN"/>
    <property type="match status" value="1"/>
</dbReference>
<dbReference type="Gene3D" id="3.10.310.10">
    <property type="entry name" value="Diaminopimelate Epimerase, Chain A, domain 1"/>
    <property type="match status" value="2"/>
</dbReference>
<proteinExistence type="inferred from homology"/>